<comment type="caution">
    <text evidence="1">The sequence shown here is derived from an EMBL/GenBank/DDBJ whole genome shotgun (WGS) entry which is preliminary data.</text>
</comment>
<accession>A0A919WIV2</accession>
<keyword evidence="2" id="KW-1185">Reference proteome</keyword>
<sequence>MEKTIRNEEYVKVLADGMKLGIIDLFVKQIQEIDDLDTLKKIKKELLGGVK</sequence>
<dbReference type="Proteomes" id="UP000682111">
    <property type="component" value="Unassembled WGS sequence"/>
</dbReference>
<protein>
    <submittedName>
        <fullName evidence="1">Uncharacterized protein</fullName>
    </submittedName>
</protein>
<gene>
    <name evidence="1" type="ORF">J27TS8_25100</name>
</gene>
<dbReference type="RefSeq" id="WP_212933808.1">
    <property type="nucleotide sequence ID" value="NZ_BORC01000004.1"/>
</dbReference>
<name>A0A919WIV2_9BACI</name>
<dbReference type="EMBL" id="BORC01000004">
    <property type="protein sequence ID" value="GIN62517.1"/>
    <property type="molecule type" value="Genomic_DNA"/>
</dbReference>
<reference evidence="1" key="1">
    <citation type="submission" date="2021-03" db="EMBL/GenBank/DDBJ databases">
        <title>Antimicrobial resistance genes in bacteria isolated from Japanese honey, and their potential for conferring macrolide and lincosamide resistance in the American foulbrood pathogen Paenibacillus larvae.</title>
        <authorList>
            <person name="Okamoto M."/>
            <person name="Kumagai M."/>
            <person name="Kanamori H."/>
            <person name="Takamatsu D."/>
        </authorList>
    </citation>
    <scope>NUCLEOTIDE SEQUENCE</scope>
    <source>
        <strain evidence="1">J27TS8</strain>
    </source>
</reference>
<organism evidence="1 2">
    <name type="scientific">Robertmurraya siralis</name>
    <dbReference type="NCBI Taxonomy" id="77777"/>
    <lineage>
        <taxon>Bacteria</taxon>
        <taxon>Bacillati</taxon>
        <taxon>Bacillota</taxon>
        <taxon>Bacilli</taxon>
        <taxon>Bacillales</taxon>
        <taxon>Bacillaceae</taxon>
        <taxon>Robertmurraya</taxon>
    </lineage>
</organism>
<evidence type="ECO:0000313" key="1">
    <source>
        <dbReference type="EMBL" id="GIN62517.1"/>
    </source>
</evidence>
<evidence type="ECO:0000313" key="2">
    <source>
        <dbReference type="Proteomes" id="UP000682111"/>
    </source>
</evidence>
<proteinExistence type="predicted"/>
<dbReference type="AlphaFoldDB" id="A0A919WIV2"/>